<evidence type="ECO:0000256" key="1">
    <source>
        <dbReference type="SAM" id="MobiDB-lite"/>
    </source>
</evidence>
<feature type="compositionally biased region" description="Basic residues" evidence="1">
    <location>
        <begin position="121"/>
        <end position="132"/>
    </location>
</feature>
<comment type="caution">
    <text evidence="2">The sequence shown here is derived from an EMBL/GenBank/DDBJ whole genome shotgun (WGS) entry which is preliminary data.</text>
</comment>
<sequence length="524" mass="58378">MATVAIPARIASSLHTQSLGIPDDIPSSDDLNASGRLLLHRSEPIDVGFGADKEPTKSRNSTKSKSGTKDDARRRRKSRQASEKVNDDKQDHATGTGADDKRRKDSKEDKQQHQDKDERKLHKRKTHQKNRRTSKESEQDVTQQHTEKLDKIKQTVSNLVSADSREPHATAKYSLLAGLVDNLQKSSSDRDVNGNRKKDNHEFAQSKQRNSQSHSDLRHVASRLSRTGSYTVLPIEAIRDQVVQQKQPTQRRKSQEHRRTSSDNKVLATAVSATTETDSKASGSTGRSRGRDSQKKKLSISEPSSSNNAARRRRQSKSRASGTTRRSNSVGASRHKRKSDSRLHTSLAHLSPNSNGSKRAVIPPNTPRSNSLLQKQASLARSHKTRTSGSYNSLRSPAQTPRTQQLQHKSSKLRDARADSMPVINHIASPRHQPTNVADIRAPLTSYHQRQKLIVSKIKGPPKIFDDSFTTLIAIDRGDMESVNAPVVDRSVNMKPTVAQTAKGTPVFPVNRVRNNRGRRHSMR</sequence>
<feature type="compositionally biased region" description="Polar residues" evidence="1">
    <location>
        <begin position="322"/>
        <end position="331"/>
    </location>
</feature>
<reference evidence="2" key="1">
    <citation type="submission" date="2020-06" db="EMBL/GenBank/DDBJ databases">
        <authorList>
            <consortium name="Plant Systems Biology data submission"/>
        </authorList>
    </citation>
    <scope>NUCLEOTIDE SEQUENCE</scope>
    <source>
        <strain evidence="2">D6</strain>
    </source>
</reference>
<proteinExistence type="predicted"/>
<evidence type="ECO:0000313" key="3">
    <source>
        <dbReference type="Proteomes" id="UP001153069"/>
    </source>
</evidence>
<feature type="region of interest" description="Disordered" evidence="1">
    <location>
        <begin position="242"/>
        <end position="416"/>
    </location>
</feature>
<dbReference type="AlphaFoldDB" id="A0A9N8DSR7"/>
<keyword evidence="3" id="KW-1185">Reference proteome</keyword>
<name>A0A9N8DSR7_9STRA</name>
<feature type="region of interest" description="Disordered" evidence="1">
    <location>
        <begin position="184"/>
        <end position="219"/>
    </location>
</feature>
<feature type="compositionally biased region" description="Basic and acidic residues" evidence="1">
    <location>
        <begin position="80"/>
        <end position="120"/>
    </location>
</feature>
<feature type="compositionally biased region" description="Basic and acidic residues" evidence="1">
    <location>
        <begin position="187"/>
        <end position="204"/>
    </location>
</feature>
<protein>
    <submittedName>
        <fullName evidence="2">Uncharacterized protein</fullName>
    </submittedName>
</protein>
<gene>
    <name evidence="2" type="ORF">SEMRO_316_G115460.1</name>
</gene>
<feature type="compositionally biased region" description="Polar residues" evidence="1">
    <location>
        <begin position="205"/>
        <end position="214"/>
    </location>
</feature>
<organism evidence="2 3">
    <name type="scientific">Seminavis robusta</name>
    <dbReference type="NCBI Taxonomy" id="568900"/>
    <lineage>
        <taxon>Eukaryota</taxon>
        <taxon>Sar</taxon>
        <taxon>Stramenopiles</taxon>
        <taxon>Ochrophyta</taxon>
        <taxon>Bacillariophyta</taxon>
        <taxon>Bacillariophyceae</taxon>
        <taxon>Bacillariophycidae</taxon>
        <taxon>Naviculales</taxon>
        <taxon>Naviculaceae</taxon>
        <taxon>Seminavis</taxon>
    </lineage>
</organism>
<evidence type="ECO:0000313" key="2">
    <source>
        <dbReference type="EMBL" id="CAB9507675.1"/>
    </source>
</evidence>
<accession>A0A9N8DSR7</accession>
<dbReference type="EMBL" id="CAICTM010000315">
    <property type="protein sequence ID" value="CAB9507675.1"/>
    <property type="molecule type" value="Genomic_DNA"/>
</dbReference>
<feature type="compositionally biased region" description="Polar residues" evidence="1">
    <location>
        <begin position="367"/>
        <end position="379"/>
    </location>
</feature>
<feature type="region of interest" description="Disordered" evidence="1">
    <location>
        <begin position="15"/>
        <end position="153"/>
    </location>
</feature>
<dbReference type="Proteomes" id="UP001153069">
    <property type="component" value="Unassembled WGS sequence"/>
</dbReference>
<feature type="compositionally biased region" description="Polar residues" evidence="1">
    <location>
        <begin position="387"/>
        <end position="408"/>
    </location>
</feature>